<dbReference type="InterPro" id="IPR054384">
    <property type="entry name" value="SecDF_P1_head"/>
</dbReference>
<name>A0A839RW24_9ACTN</name>
<comment type="caution">
    <text evidence="13">The sequence shown here is derived from an EMBL/GenBank/DDBJ whole genome shotgun (WGS) entry which is preliminary data.</text>
</comment>
<evidence type="ECO:0000313" key="13">
    <source>
        <dbReference type="EMBL" id="MBB3039961.1"/>
    </source>
</evidence>
<dbReference type="NCBIfam" id="TIGR01129">
    <property type="entry name" value="secD"/>
    <property type="match status" value="1"/>
</dbReference>
<proteinExistence type="inferred from homology"/>
<dbReference type="Pfam" id="PF02355">
    <property type="entry name" value="SecD_SecF_C"/>
    <property type="match status" value="1"/>
</dbReference>
<dbReference type="Gene3D" id="3.30.1360.200">
    <property type="match status" value="1"/>
</dbReference>
<feature type="domain" description="SecDF P1 head subdomain" evidence="12">
    <location>
        <begin position="195"/>
        <end position="302"/>
    </location>
</feature>
<comment type="function">
    <text evidence="9">Part of the Sec protein translocase complex. Interacts with the SecYEG preprotein conducting channel. SecDF uses the proton motive force (PMF) to complete protein translocation after the ATP-dependent function of SecA.</text>
</comment>
<feature type="region of interest" description="Disordered" evidence="10">
    <location>
        <begin position="110"/>
        <end position="137"/>
    </location>
</feature>
<dbReference type="Pfam" id="PF22599">
    <property type="entry name" value="SecDF_P1_head"/>
    <property type="match status" value="1"/>
</dbReference>
<dbReference type="OrthoDB" id="5240379at2"/>
<keyword evidence="2 9" id="KW-0813">Transport</keyword>
<feature type="transmembrane region" description="Helical" evidence="9">
    <location>
        <begin position="379"/>
        <end position="400"/>
    </location>
</feature>
<sequence>MLSAFGVLFVLCYTLILFTGDRGATPRLGVDLQGGTRVVLTAITPDGSRPSEDALRQAQQIISTRIDGLGVAGSEVIVDGDNLVITVPGQDGAQARTLGETARMFVRPVIGSQPAPDAPGEGDEEEGAADDDSEPVSEVLDPDELAAQISEARDLRQSDDPEVQQEALTTHECAPTDILAGNDLPDRPLVTCSNDGTMVYLLGPVLIEGEDIDSGSVTDGYNQQQARWEVSFRFGGDAGRDWATFTRENVGQQAAFVLDTAVVSAPVIREPTPAGSATSISGNFTQQEVRDLANQLRYGALPLSFDSSQAVTVSATLGLASLEAGLIAGAIAMVAVLLYSLLYYRLLGVVAALSLALAGMIVYGVLVLLGRYVNFTLDLAAIAGFIIGIGMTADSFIVFFERIKDEMREGRSFRSAVERGWQRARRTILTGNAVSFIAAAILYALAVGQVKGFAFALGLVTILDLVVVFMVTYPILALATKSKLLSNPRFNGLGAITQVARERAALAEAPSASKEAQQ</sequence>
<dbReference type="PANTHER" id="PTHR30081:SF1">
    <property type="entry name" value="PROTEIN TRANSLOCASE SUBUNIT SECD"/>
    <property type="match status" value="1"/>
</dbReference>
<keyword evidence="5 9" id="KW-0653">Protein transport</keyword>
<evidence type="ECO:0000259" key="11">
    <source>
        <dbReference type="Pfam" id="PF02355"/>
    </source>
</evidence>
<feature type="compositionally biased region" description="Acidic residues" evidence="10">
    <location>
        <begin position="120"/>
        <end position="137"/>
    </location>
</feature>
<evidence type="ECO:0000256" key="10">
    <source>
        <dbReference type="SAM" id="MobiDB-lite"/>
    </source>
</evidence>
<feature type="transmembrane region" description="Helical" evidence="9">
    <location>
        <begin position="428"/>
        <end position="447"/>
    </location>
</feature>
<gene>
    <name evidence="9" type="primary">secD</name>
    <name evidence="13" type="ORF">FHU29_004451</name>
</gene>
<dbReference type="InterPro" id="IPR055344">
    <property type="entry name" value="SecD_SecF_C_bact"/>
</dbReference>
<comment type="subcellular location">
    <subcellularLocation>
        <location evidence="1 9">Cell membrane</location>
        <topology evidence="1 9">Multi-pass membrane protein</topology>
    </subcellularLocation>
</comment>
<dbReference type="EMBL" id="JACHWS010000005">
    <property type="protein sequence ID" value="MBB3039961.1"/>
    <property type="molecule type" value="Genomic_DNA"/>
</dbReference>
<evidence type="ECO:0000256" key="3">
    <source>
        <dbReference type="ARBA" id="ARBA00022475"/>
    </source>
</evidence>
<comment type="subunit">
    <text evidence="9">Forms a complex with SecF. Part of the essential Sec protein translocation apparatus which comprises SecA, SecYEG and auxiliary proteins SecDF. Other proteins may also be involved.</text>
</comment>
<reference evidence="13 14" key="1">
    <citation type="submission" date="2020-08" db="EMBL/GenBank/DDBJ databases">
        <title>Sequencing the genomes of 1000 actinobacteria strains.</title>
        <authorList>
            <person name="Klenk H.-P."/>
        </authorList>
    </citation>
    <scope>NUCLEOTIDE SEQUENCE [LARGE SCALE GENOMIC DNA]</scope>
    <source>
        <strain evidence="13 14">DSM 45258</strain>
    </source>
</reference>
<evidence type="ECO:0000256" key="7">
    <source>
        <dbReference type="ARBA" id="ARBA00023010"/>
    </source>
</evidence>
<keyword evidence="4 9" id="KW-0812">Transmembrane</keyword>
<comment type="caution">
    <text evidence="9">Lacks conserved residue(s) required for the propagation of feature annotation.</text>
</comment>
<dbReference type="PANTHER" id="PTHR30081">
    <property type="entry name" value="PROTEIN-EXPORT MEMBRANE PROTEIN SEC"/>
    <property type="match status" value="1"/>
</dbReference>
<organism evidence="13 14">
    <name type="scientific">Hoyosella altamirensis</name>
    <dbReference type="NCBI Taxonomy" id="616997"/>
    <lineage>
        <taxon>Bacteria</taxon>
        <taxon>Bacillati</taxon>
        <taxon>Actinomycetota</taxon>
        <taxon>Actinomycetes</taxon>
        <taxon>Mycobacteriales</taxon>
        <taxon>Hoyosellaceae</taxon>
        <taxon>Hoyosella</taxon>
    </lineage>
</organism>
<dbReference type="NCBIfam" id="TIGR00916">
    <property type="entry name" value="2A0604s01"/>
    <property type="match status" value="1"/>
</dbReference>
<dbReference type="GO" id="GO:0043952">
    <property type="term" value="P:protein transport by the Sec complex"/>
    <property type="evidence" value="ECO:0007669"/>
    <property type="project" value="UniProtKB-UniRule"/>
</dbReference>
<keyword evidence="7 9" id="KW-0811">Translocation</keyword>
<keyword evidence="6 9" id="KW-1133">Transmembrane helix</keyword>
<evidence type="ECO:0000256" key="1">
    <source>
        <dbReference type="ARBA" id="ARBA00004651"/>
    </source>
</evidence>
<evidence type="ECO:0000313" key="14">
    <source>
        <dbReference type="Proteomes" id="UP000567922"/>
    </source>
</evidence>
<evidence type="ECO:0000256" key="2">
    <source>
        <dbReference type="ARBA" id="ARBA00022448"/>
    </source>
</evidence>
<evidence type="ECO:0000256" key="9">
    <source>
        <dbReference type="HAMAP-Rule" id="MF_01463"/>
    </source>
</evidence>
<evidence type="ECO:0000256" key="5">
    <source>
        <dbReference type="ARBA" id="ARBA00022927"/>
    </source>
</evidence>
<dbReference type="InterPro" id="IPR048634">
    <property type="entry name" value="SecD_SecF_C"/>
</dbReference>
<dbReference type="InterPro" id="IPR022813">
    <property type="entry name" value="SecD/SecF_arch_bac"/>
</dbReference>
<dbReference type="GO" id="GO:0015450">
    <property type="term" value="F:protein-transporting ATPase activity"/>
    <property type="evidence" value="ECO:0007669"/>
    <property type="project" value="InterPro"/>
</dbReference>
<feature type="transmembrane region" description="Helical" evidence="9">
    <location>
        <begin position="346"/>
        <end position="373"/>
    </location>
</feature>
<dbReference type="Gene3D" id="1.20.1640.10">
    <property type="entry name" value="Multidrug efflux transporter AcrB transmembrane domain"/>
    <property type="match status" value="1"/>
</dbReference>
<evidence type="ECO:0000259" key="12">
    <source>
        <dbReference type="Pfam" id="PF22599"/>
    </source>
</evidence>
<keyword evidence="3 9" id="KW-1003">Cell membrane</keyword>
<protein>
    <recommendedName>
        <fullName evidence="9">Protein translocase subunit SecD</fullName>
    </recommendedName>
</protein>
<evidence type="ECO:0000256" key="4">
    <source>
        <dbReference type="ARBA" id="ARBA00022692"/>
    </source>
</evidence>
<dbReference type="HAMAP" id="MF_01463_B">
    <property type="entry name" value="SecD_B"/>
    <property type="match status" value="1"/>
</dbReference>
<dbReference type="GO" id="GO:0006605">
    <property type="term" value="P:protein targeting"/>
    <property type="evidence" value="ECO:0007669"/>
    <property type="project" value="UniProtKB-UniRule"/>
</dbReference>
<dbReference type="GO" id="GO:0065002">
    <property type="term" value="P:intracellular protein transmembrane transport"/>
    <property type="evidence" value="ECO:0007669"/>
    <property type="project" value="UniProtKB-UniRule"/>
</dbReference>
<evidence type="ECO:0000256" key="6">
    <source>
        <dbReference type="ARBA" id="ARBA00022989"/>
    </source>
</evidence>
<feature type="domain" description="Protein export membrane protein SecD/SecF C-terminal" evidence="11">
    <location>
        <begin position="307"/>
        <end position="478"/>
    </location>
</feature>
<feature type="transmembrane region" description="Helical" evidence="9">
    <location>
        <begin position="453"/>
        <end position="479"/>
    </location>
</feature>
<keyword evidence="14" id="KW-1185">Reference proteome</keyword>
<evidence type="ECO:0000256" key="8">
    <source>
        <dbReference type="ARBA" id="ARBA00023136"/>
    </source>
</evidence>
<keyword evidence="8 9" id="KW-0472">Membrane</keyword>
<dbReference type="Proteomes" id="UP000567922">
    <property type="component" value="Unassembled WGS sequence"/>
</dbReference>
<feature type="transmembrane region" description="Helical" evidence="9">
    <location>
        <begin position="317"/>
        <end position="339"/>
    </location>
</feature>
<dbReference type="InterPro" id="IPR005791">
    <property type="entry name" value="SecD"/>
</dbReference>
<dbReference type="Gene3D" id="3.30.70.3220">
    <property type="match status" value="1"/>
</dbReference>
<dbReference type="GO" id="GO:0005886">
    <property type="term" value="C:plasma membrane"/>
    <property type="evidence" value="ECO:0007669"/>
    <property type="project" value="UniProtKB-SubCell"/>
</dbReference>
<dbReference type="SUPFAM" id="SSF82866">
    <property type="entry name" value="Multidrug efflux transporter AcrB transmembrane domain"/>
    <property type="match status" value="1"/>
</dbReference>
<accession>A0A839RW24</accession>
<comment type="similarity">
    <text evidence="9">Belongs to the SecD/SecF family. SecD subfamily.</text>
</comment>
<dbReference type="AlphaFoldDB" id="A0A839RW24"/>